<comment type="similarity">
    <text evidence="7">Belongs to the dus family.</text>
</comment>
<evidence type="ECO:0000313" key="10">
    <source>
        <dbReference type="Proteomes" id="UP001549106"/>
    </source>
</evidence>
<dbReference type="InterPro" id="IPR018517">
    <property type="entry name" value="tRNA_hU_synthase_CS"/>
</dbReference>
<evidence type="ECO:0000256" key="5">
    <source>
        <dbReference type="ARBA" id="ARBA00022857"/>
    </source>
</evidence>
<sequence>MQFYMAPMEGITGYIYRKAYHKCFGNMDRYFAPFIMSRRLNQKEIRDILPENNEGMELIPQILTNRAEDFLAIAKEIRQYGYDKVNLNLGCPSPTVTSRNRGSGFLALPKELDRFLEEIFESCPMTVSIKTRIGVEDEEEWPQLLEIFEKYPLEELIIHPRLKTDQYKKNTIHWEAFKKAEESSRHSLCYNGDIVCKEDYEKVVQRFPGTEKVMIGRGILKKPWLAEEIRNGDKKDSSRYKEELFGFHEELLKGYMDYMSGDRNTLYKMKELWAYLGTSFTNPERYMKKIRKSQHISEYRIWVGNLFREQDLIL</sequence>
<dbReference type="InterPro" id="IPR035587">
    <property type="entry name" value="DUS-like_FMN-bd"/>
</dbReference>
<comment type="caution">
    <text evidence="9">The sequence shown here is derived from an EMBL/GenBank/DDBJ whole genome shotgun (WGS) entry which is preliminary data.</text>
</comment>
<dbReference type="Gene3D" id="3.20.20.70">
    <property type="entry name" value="Aldolase class I"/>
    <property type="match status" value="1"/>
</dbReference>
<dbReference type="EMBL" id="JBEPMJ010000012">
    <property type="protein sequence ID" value="MET3750643.1"/>
    <property type="molecule type" value="Genomic_DNA"/>
</dbReference>
<evidence type="ECO:0000256" key="1">
    <source>
        <dbReference type="ARBA" id="ARBA00001917"/>
    </source>
</evidence>
<comment type="cofactor">
    <cofactor evidence="1 7">
        <name>FMN</name>
        <dbReference type="ChEBI" id="CHEBI:58210"/>
    </cofactor>
</comment>
<dbReference type="SUPFAM" id="SSF51395">
    <property type="entry name" value="FMN-linked oxidoreductases"/>
    <property type="match status" value="1"/>
</dbReference>
<evidence type="ECO:0000256" key="6">
    <source>
        <dbReference type="ARBA" id="ARBA00023002"/>
    </source>
</evidence>
<dbReference type="InterPro" id="IPR001269">
    <property type="entry name" value="DUS_fam"/>
</dbReference>
<evidence type="ECO:0000256" key="2">
    <source>
        <dbReference type="ARBA" id="ARBA00022630"/>
    </source>
</evidence>
<dbReference type="PIRSF" id="PIRSF006621">
    <property type="entry name" value="Dus"/>
    <property type="match status" value="1"/>
</dbReference>
<evidence type="ECO:0000313" key="9">
    <source>
        <dbReference type="EMBL" id="MET3750643.1"/>
    </source>
</evidence>
<evidence type="ECO:0000259" key="8">
    <source>
        <dbReference type="Pfam" id="PF01207"/>
    </source>
</evidence>
<dbReference type="Pfam" id="PF01207">
    <property type="entry name" value="Dus"/>
    <property type="match status" value="1"/>
</dbReference>
<dbReference type="RefSeq" id="WP_257464627.1">
    <property type="nucleotide sequence ID" value="NZ_JANJZT010000012.1"/>
</dbReference>
<protein>
    <recommendedName>
        <fullName evidence="7">tRNA-dihydrouridine synthase</fullName>
        <ecNumber evidence="7">1.3.1.-</ecNumber>
    </recommendedName>
</protein>
<name>A0ABV2M5D7_9FIRM</name>
<dbReference type="InterPro" id="IPR013785">
    <property type="entry name" value="Aldolase_TIM"/>
</dbReference>
<dbReference type="PANTHER" id="PTHR45846">
    <property type="entry name" value="TRNA-DIHYDROURIDINE(47) SYNTHASE [NAD(P)(+)]-LIKE"/>
    <property type="match status" value="1"/>
</dbReference>
<keyword evidence="3 7" id="KW-0288">FMN</keyword>
<dbReference type="Proteomes" id="UP001549106">
    <property type="component" value="Unassembled WGS sequence"/>
</dbReference>
<comment type="function">
    <text evidence="7">Catalyzes the synthesis of 5,6-dihydrouridine (D), a modified base found in the D-loop of most tRNAs, via the reduction of the C5-C6 double bond in target uridines.</text>
</comment>
<organism evidence="9 10">
    <name type="scientific">Blautia caecimuris</name>
    <dbReference type="NCBI Taxonomy" id="1796615"/>
    <lineage>
        <taxon>Bacteria</taxon>
        <taxon>Bacillati</taxon>
        <taxon>Bacillota</taxon>
        <taxon>Clostridia</taxon>
        <taxon>Lachnospirales</taxon>
        <taxon>Lachnospiraceae</taxon>
        <taxon>Blautia</taxon>
    </lineage>
</organism>
<dbReference type="PANTHER" id="PTHR45846:SF1">
    <property type="entry name" value="TRNA-DIHYDROURIDINE(47) SYNTHASE [NAD(P)(+)]-LIKE"/>
    <property type="match status" value="1"/>
</dbReference>
<reference evidence="9 10" key="1">
    <citation type="submission" date="2024-06" db="EMBL/GenBank/DDBJ databases">
        <title>Genomic Encyclopedia of Type Strains, Phase IV (KMG-IV): sequencing the most valuable type-strain genomes for metagenomic binning, comparative biology and taxonomic classification.</title>
        <authorList>
            <person name="Goeker M."/>
        </authorList>
    </citation>
    <scope>NUCLEOTIDE SEQUENCE [LARGE SCALE GENOMIC DNA]</scope>
    <source>
        <strain evidence="9 10">DSM 29492</strain>
    </source>
</reference>
<gene>
    <name evidence="9" type="ORF">ABID24_001895</name>
</gene>
<keyword evidence="4 7" id="KW-0819">tRNA processing</keyword>
<dbReference type="PROSITE" id="PS01136">
    <property type="entry name" value="UPF0034"/>
    <property type="match status" value="1"/>
</dbReference>
<keyword evidence="5" id="KW-0521">NADP</keyword>
<dbReference type="EC" id="1.3.1.-" evidence="7"/>
<evidence type="ECO:0000256" key="4">
    <source>
        <dbReference type="ARBA" id="ARBA00022694"/>
    </source>
</evidence>
<keyword evidence="6 7" id="KW-0560">Oxidoreductase</keyword>
<accession>A0ABV2M5D7</accession>
<proteinExistence type="inferred from homology"/>
<evidence type="ECO:0000256" key="7">
    <source>
        <dbReference type="PIRNR" id="PIRNR006621"/>
    </source>
</evidence>
<keyword evidence="2 7" id="KW-0285">Flavoprotein</keyword>
<evidence type="ECO:0000256" key="3">
    <source>
        <dbReference type="ARBA" id="ARBA00022643"/>
    </source>
</evidence>
<dbReference type="CDD" id="cd02801">
    <property type="entry name" value="DUS_like_FMN"/>
    <property type="match status" value="1"/>
</dbReference>
<keyword evidence="10" id="KW-1185">Reference proteome</keyword>
<feature type="domain" description="DUS-like FMN-binding" evidence="8">
    <location>
        <begin position="5"/>
        <end position="281"/>
    </location>
</feature>